<proteinExistence type="predicted"/>
<dbReference type="EMBL" id="CAJGYM010000167">
    <property type="protein sequence ID" value="CAD6199325.1"/>
    <property type="molecule type" value="Genomic_DNA"/>
</dbReference>
<dbReference type="AlphaFoldDB" id="A0A8S1HU32"/>
<name>A0A8S1HU32_9PELO</name>
<feature type="transmembrane region" description="Helical" evidence="1">
    <location>
        <begin position="50"/>
        <end position="70"/>
    </location>
</feature>
<keyword evidence="3" id="KW-1185">Reference proteome</keyword>
<reference evidence="2" key="1">
    <citation type="submission" date="2020-10" db="EMBL/GenBank/DDBJ databases">
        <authorList>
            <person name="Kikuchi T."/>
        </authorList>
    </citation>
    <scope>NUCLEOTIDE SEQUENCE</scope>
    <source>
        <strain evidence="2">NKZ352</strain>
    </source>
</reference>
<organism evidence="2 3">
    <name type="scientific">Caenorhabditis auriculariae</name>
    <dbReference type="NCBI Taxonomy" id="2777116"/>
    <lineage>
        <taxon>Eukaryota</taxon>
        <taxon>Metazoa</taxon>
        <taxon>Ecdysozoa</taxon>
        <taxon>Nematoda</taxon>
        <taxon>Chromadorea</taxon>
        <taxon>Rhabditida</taxon>
        <taxon>Rhabditina</taxon>
        <taxon>Rhabditomorpha</taxon>
        <taxon>Rhabditoidea</taxon>
        <taxon>Rhabditidae</taxon>
        <taxon>Peloderinae</taxon>
        <taxon>Caenorhabditis</taxon>
    </lineage>
</organism>
<keyword evidence="1" id="KW-1133">Transmembrane helix</keyword>
<dbReference type="OrthoDB" id="5863891at2759"/>
<accession>A0A8S1HU32</accession>
<keyword evidence="1" id="KW-0472">Membrane</keyword>
<sequence>MTVFESWQNVIDVSAQVPELHVRYQNLSDPFDLNQIGAGYDTWTKSETQLLMLAVLLVMIMLALAIIVALDCGRQCRLHNCREDVEASIKAPPLSVLAPPPYTERQP</sequence>
<comment type="caution">
    <text evidence="2">The sequence shown here is derived from an EMBL/GenBank/DDBJ whole genome shotgun (WGS) entry which is preliminary data.</text>
</comment>
<keyword evidence="1" id="KW-0812">Transmembrane</keyword>
<evidence type="ECO:0000313" key="2">
    <source>
        <dbReference type="EMBL" id="CAD6199325.1"/>
    </source>
</evidence>
<evidence type="ECO:0000256" key="1">
    <source>
        <dbReference type="SAM" id="Phobius"/>
    </source>
</evidence>
<evidence type="ECO:0000313" key="3">
    <source>
        <dbReference type="Proteomes" id="UP000835052"/>
    </source>
</evidence>
<gene>
    <name evidence="2" type="ORF">CAUJ_LOCUS15228</name>
</gene>
<protein>
    <submittedName>
        <fullName evidence="2">Uncharacterized protein</fullName>
    </submittedName>
</protein>
<dbReference type="Proteomes" id="UP000835052">
    <property type="component" value="Unassembled WGS sequence"/>
</dbReference>